<dbReference type="AlphaFoldDB" id="A0A1G2UR38"/>
<accession>A0A1G2UR38</accession>
<evidence type="ECO:0000313" key="2">
    <source>
        <dbReference type="Proteomes" id="UP000176558"/>
    </source>
</evidence>
<sequence length="60" mass="7037">MPQTHISVVLGSRRVALNPLRRETPEDIKARFNYLVCQGRVEEAEELMDRYPEVDYRMAS</sequence>
<evidence type="ECO:0000313" key="1">
    <source>
        <dbReference type="EMBL" id="OHB11834.1"/>
    </source>
</evidence>
<comment type="caution">
    <text evidence="1">The sequence shown here is derived from an EMBL/GenBank/DDBJ whole genome shotgun (WGS) entry which is preliminary data.</text>
</comment>
<dbReference type="Proteomes" id="UP000176558">
    <property type="component" value="Unassembled WGS sequence"/>
</dbReference>
<protein>
    <submittedName>
        <fullName evidence="1">Uncharacterized protein</fullName>
    </submittedName>
</protein>
<reference evidence="1 2" key="1">
    <citation type="journal article" date="2016" name="Nat. Commun.">
        <title>Thousands of microbial genomes shed light on interconnected biogeochemical processes in an aquifer system.</title>
        <authorList>
            <person name="Anantharaman K."/>
            <person name="Brown C.T."/>
            <person name="Hug L.A."/>
            <person name="Sharon I."/>
            <person name="Castelle C.J."/>
            <person name="Probst A.J."/>
            <person name="Thomas B.C."/>
            <person name="Singh A."/>
            <person name="Wilkins M.J."/>
            <person name="Karaoz U."/>
            <person name="Brodie E.L."/>
            <person name="Williams K.H."/>
            <person name="Hubbard S.S."/>
            <person name="Banfield J.F."/>
        </authorList>
    </citation>
    <scope>NUCLEOTIDE SEQUENCE [LARGE SCALE GENOMIC DNA]</scope>
</reference>
<organism evidence="1 2">
    <name type="scientific">Candidatus Zambryskibacteria bacterium RIFCSPLOWO2_12_FULL_39_23</name>
    <dbReference type="NCBI Taxonomy" id="1802776"/>
    <lineage>
        <taxon>Bacteria</taxon>
        <taxon>Candidatus Zambryskiibacteriota</taxon>
    </lineage>
</organism>
<gene>
    <name evidence="1" type="ORF">A3G99_03310</name>
</gene>
<dbReference type="EMBL" id="MHWT01000027">
    <property type="protein sequence ID" value="OHB11834.1"/>
    <property type="molecule type" value="Genomic_DNA"/>
</dbReference>
<name>A0A1G2UR38_9BACT</name>
<proteinExistence type="predicted"/>